<organism evidence="2 3">
    <name type="scientific">Microtetraspora fusca</name>
    <dbReference type="NCBI Taxonomy" id="1997"/>
    <lineage>
        <taxon>Bacteria</taxon>
        <taxon>Bacillati</taxon>
        <taxon>Actinomycetota</taxon>
        <taxon>Actinomycetes</taxon>
        <taxon>Streptosporangiales</taxon>
        <taxon>Streptosporangiaceae</taxon>
        <taxon>Microtetraspora</taxon>
    </lineage>
</organism>
<feature type="region of interest" description="Disordered" evidence="1">
    <location>
        <begin position="1"/>
        <end position="21"/>
    </location>
</feature>
<accession>A0ABW6VAU8</accession>
<dbReference type="Proteomes" id="UP001602119">
    <property type="component" value="Unassembled WGS sequence"/>
</dbReference>
<evidence type="ECO:0000313" key="2">
    <source>
        <dbReference type="EMBL" id="MFF4776464.1"/>
    </source>
</evidence>
<feature type="compositionally biased region" description="Basic and acidic residues" evidence="1">
    <location>
        <begin position="528"/>
        <end position="539"/>
    </location>
</feature>
<gene>
    <name evidence="2" type="ORF">ACFY05_26740</name>
</gene>
<dbReference type="InterPro" id="IPR046828">
    <property type="entry name" value="RepSA"/>
</dbReference>
<proteinExistence type="predicted"/>
<dbReference type="RefSeq" id="WP_387344838.1">
    <property type="nucleotide sequence ID" value="NZ_JBIAXI010000017.1"/>
</dbReference>
<feature type="region of interest" description="Disordered" evidence="1">
    <location>
        <begin position="503"/>
        <end position="539"/>
    </location>
</feature>
<dbReference type="Pfam" id="PF20199">
    <property type="entry name" value="RepSA"/>
    <property type="match status" value="1"/>
</dbReference>
<dbReference type="EMBL" id="JBIAXI010000017">
    <property type="protein sequence ID" value="MFF4776464.1"/>
    <property type="molecule type" value="Genomic_DNA"/>
</dbReference>
<keyword evidence="3" id="KW-1185">Reference proteome</keyword>
<evidence type="ECO:0000313" key="3">
    <source>
        <dbReference type="Proteomes" id="UP001602119"/>
    </source>
</evidence>
<sequence>MGKEEQQQDGPADHEGGATTSGHREWMADLASLINDPGYVRWRSMVAATGGCASPIHLSGESMIVDARTGEVLHGYRTSDEVRGHLLVACGNRRSSVCPACSQVYQADTFQLIRAGLSGGKGVPETVSAHPRVFLTLTAPSFGPVHTRREKNGQALACRPRKADRVCEHGRPVGCHARHESGDDRLGQPVCADCYDYVGAVLWQGHAGALWHRFTLEVRRALAAEAGMSRRVFAAQVRVSFAKVAEYQRRGLVHFHAVVRLDGPEGATQLPPPWADHDLLVRAIPAAVRRVLVRTPESGLGRWDLRWGDQLDVRPILLTDDGSGGGAGLSDRAVASYIAKYASKGAEASGTVDYRISCSACGGRGRFSLVAGCERCRGTGLKPGLLLEALPVSEHARRMIRTCWELGARREFAALRLRAWAHMLGFRGHFSTKSRAYSTTLGALRGARALHRASEARERYGLPAVSDATTLVLGHWRFAGVGYTPGEEIMAADVRRRVQTARMIAAEQTEQAEQEERARQGRAGNGQPDDRSGQDGAAR</sequence>
<reference evidence="2 3" key="1">
    <citation type="submission" date="2024-10" db="EMBL/GenBank/DDBJ databases">
        <title>The Natural Products Discovery Center: Release of the First 8490 Sequenced Strains for Exploring Actinobacteria Biosynthetic Diversity.</title>
        <authorList>
            <person name="Kalkreuter E."/>
            <person name="Kautsar S.A."/>
            <person name="Yang D."/>
            <person name="Bader C.D."/>
            <person name="Teijaro C.N."/>
            <person name="Fluegel L."/>
            <person name="Davis C.M."/>
            <person name="Simpson J.R."/>
            <person name="Lauterbach L."/>
            <person name="Steele A.D."/>
            <person name="Gui C."/>
            <person name="Meng S."/>
            <person name="Li G."/>
            <person name="Viehrig K."/>
            <person name="Ye F."/>
            <person name="Su P."/>
            <person name="Kiefer A.F."/>
            <person name="Nichols A."/>
            <person name="Cepeda A.J."/>
            <person name="Yan W."/>
            <person name="Fan B."/>
            <person name="Jiang Y."/>
            <person name="Adhikari A."/>
            <person name="Zheng C.-J."/>
            <person name="Schuster L."/>
            <person name="Cowan T.M."/>
            <person name="Smanski M.J."/>
            <person name="Chevrette M.G."/>
            <person name="De Carvalho L.P.S."/>
            <person name="Shen B."/>
        </authorList>
    </citation>
    <scope>NUCLEOTIDE SEQUENCE [LARGE SCALE GENOMIC DNA]</scope>
    <source>
        <strain evidence="2 3">NPDC001281</strain>
    </source>
</reference>
<name>A0ABW6VAU8_MICFU</name>
<comment type="caution">
    <text evidence="2">The sequence shown here is derived from an EMBL/GenBank/DDBJ whole genome shotgun (WGS) entry which is preliminary data.</text>
</comment>
<evidence type="ECO:0000256" key="1">
    <source>
        <dbReference type="SAM" id="MobiDB-lite"/>
    </source>
</evidence>
<protein>
    <submittedName>
        <fullName evidence="2">Replication initiator</fullName>
    </submittedName>
</protein>